<dbReference type="EC" id="2.6.1.-" evidence="8"/>
<dbReference type="RefSeq" id="WP_057821180.1">
    <property type="nucleotide sequence ID" value="NZ_CP031598.1"/>
</dbReference>
<dbReference type="InterPro" id="IPR015422">
    <property type="entry name" value="PyrdxlP-dep_Trfase_small"/>
</dbReference>
<proteinExistence type="inferred from homology"/>
<comment type="catalytic activity">
    <reaction evidence="7">
        <text>L-aspartate + 2-oxoglutarate = oxaloacetate + L-glutamate</text>
        <dbReference type="Rhea" id="RHEA:21824"/>
        <dbReference type="ChEBI" id="CHEBI:16452"/>
        <dbReference type="ChEBI" id="CHEBI:16810"/>
        <dbReference type="ChEBI" id="CHEBI:29985"/>
        <dbReference type="ChEBI" id="CHEBI:29991"/>
        <dbReference type="EC" id="2.6.1.1"/>
    </reaction>
</comment>
<keyword evidence="12" id="KW-1185">Reference proteome</keyword>
<reference evidence="11 13" key="2">
    <citation type="submission" date="2018-08" db="EMBL/GenBank/DDBJ databases">
        <title>Genetic Globetrotter - A new plasmid hitch-hiking vast phylogenetic and geographic distances.</title>
        <authorList>
            <person name="Vollmers J."/>
            <person name="Petersen J."/>
        </authorList>
    </citation>
    <scope>NUCLEOTIDE SEQUENCE [LARGE SCALE GENOMIC DNA]</scope>
    <source>
        <strain evidence="11 13">DSM 26383</strain>
    </source>
</reference>
<dbReference type="EMBL" id="CP031598">
    <property type="protein sequence ID" value="QEW28540.1"/>
    <property type="molecule type" value="Genomic_DNA"/>
</dbReference>
<keyword evidence="4 8" id="KW-0032">Aminotransferase</keyword>
<dbReference type="STRING" id="540747.SAMN04488031_10515"/>
<reference evidence="10 12" key="1">
    <citation type="submission" date="2015-04" db="EMBL/GenBank/DDBJ databases">
        <title>The draft genome sequence of Roseovarius indicus B108T.</title>
        <authorList>
            <person name="Li G."/>
            <person name="Lai Q."/>
            <person name="Shao Z."/>
            <person name="Yan P."/>
        </authorList>
    </citation>
    <scope>NUCLEOTIDE SEQUENCE [LARGE SCALE GENOMIC DNA]</scope>
    <source>
        <strain evidence="10 12">B108</strain>
    </source>
</reference>
<dbReference type="OrthoDB" id="9763453at2"/>
<dbReference type="Proteomes" id="UP000051401">
    <property type="component" value="Unassembled WGS sequence"/>
</dbReference>
<dbReference type="Pfam" id="PF00155">
    <property type="entry name" value="Aminotran_1_2"/>
    <property type="match status" value="1"/>
</dbReference>
<dbReference type="Proteomes" id="UP000325785">
    <property type="component" value="Chromosome"/>
</dbReference>
<evidence type="ECO:0000313" key="11">
    <source>
        <dbReference type="EMBL" id="QEW28540.1"/>
    </source>
</evidence>
<evidence type="ECO:0000256" key="4">
    <source>
        <dbReference type="ARBA" id="ARBA00022576"/>
    </source>
</evidence>
<organism evidence="10 12">
    <name type="scientific">Roseovarius indicus</name>
    <dbReference type="NCBI Taxonomy" id="540747"/>
    <lineage>
        <taxon>Bacteria</taxon>
        <taxon>Pseudomonadati</taxon>
        <taxon>Pseudomonadota</taxon>
        <taxon>Alphaproteobacteria</taxon>
        <taxon>Rhodobacterales</taxon>
        <taxon>Roseobacteraceae</taxon>
        <taxon>Roseovarius</taxon>
    </lineage>
</organism>
<evidence type="ECO:0000259" key="9">
    <source>
        <dbReference type="Pfam" id="PF00155"/>
    </source>
</evidence>
<dbReference type="InterPro" id="IPR015424">
    <property type="entry name" value="PyrdxlP-dep_Trfase"/>
</dbReference>
<evidence type="ECO:0000256" key="5">
    <source>
        <dbReference type="ARBA" id="ARBA00022679"/>
    </source>
</evidence>
<evidence type="ECO:0000256" key="1">
    <source>
        <dbReference type="ARBA" id="ARBA00001933"/>
    </source>
</evidence>
<gene>
    <name evidence="11" type="ORF">RIdsm_04371</name>
    <name evidence="10" type="ORF">XM52_26220</name>
</gene>
<dbReference type="Gene3D" id="3.90.1150.10">
    <property type="entry name" value="Aspartate Aminotransferase, domain 1"/>
    <property type="match status" value="1"/>
</dbReference>
<dbReference type="GO" id="GO:0030170">
    <property type="term" value="F:pyridoxal phosphate binding"/>
    <property type="evidence" value="ECO:0007669"/>
    <property type="project" value="InterPro"/>
</dbReference>
<dbReference type="InterPro" id="IPR050596">
    <property type="entry name" value="AspAT/PAT-like"/>
</dbReference>
<dbReference type="InterPro" id="IPR004838">
    <property type="entry name" value="NHTrfase_class1_PyrdxlP-BS"/>
</dbReference>
<sequence>MTKANSSAAHRPATRLSGIALSEIVQISERARQMRAEGRDVIALSTGEPDFPTPPEVIEAAHQAALAGQTRYTPTAGTPDLRAEVARQAGAEPANVIISTGAKQVLANTMLATLNPGDEVIMPAPFWTSYADIVRMAGGTPVVLPCPLSQNFKLTPEQLGDAITPQTRWLMLNSPSNPSGAIYSAEEYAQLADILDAHPHVWVVADEIYEHLSYTPFTSFADAAPHLRDRTIIVNGVSKAWSMTGWRIGWGIGPAELIRDMTSVQGQITSGASSVSQAAALAALQSDRQILEDRRATFLARRDATIDGLNAIPGLTCPAPDGAFYAFPDCSELIEGRFDNDAALCQWLLEETGVALVPGRAFGMPGHVRLSFAYAESQIREALTRMETAIDRLTSAPSAAFADHTG</sequence>
<feature type="domain" description="Aminotransferase class I/classII large" evidence="9">
    <location>
        <begin position="40"/>
        <end position="385"/>
    </location>
</feature>
<dbReference type="InterPro" id="IPR004839">
    <property type="entry name" value="Aminotransferase_I/II_large"/>
</dbReference>
<dbReference type="KEGG" id="rid:RIdsm_04371"/>
<dbReference type="PANTHER" id="PTHR46383:SF1">
    <property type="entry name" value="ASPARTATE AMINOTRANSFERASE"/>
    <property type="match status" value="1"/>
</dbReference>
<accession>A0A0T5P1G0</accession>
<dbReference type="InterPro" id="IPR015421">
    <property type="entry name" value="PyrdxlP-dep_Trfase_major"/>
</dbReference>
<comment type="cofactor">
    <cofactor evidence="1 8">
        <name>pyridoxal 5'-phosphate</name>
        <dbReference type="ChEBI" id="CHEBI:597326"/>
    </cofactor>
</comment>
<evidence type="ECO:0000256" key="8">
    <source>
        <dbReference type="RuleBase" id="RU000481"/>
    </source>
</evidence>
<evidence type="ECO:0000256" key="7">
    <source>
        <dbReference type="ARBA" id="ARBA00049185"/>
    </source>
</evidence>
<keyword evidence="5 8" id="KW-0808">Transferase</keyword>
<evidence type="ECO:0000256" key="2">
    <source>
        <dbReference type="ARBA" id="ARBA00007441"/>
    </source>
</evidence>
<dbReference type="PROSITE" id="PS00105">
    <property type="entry name" value="AA_TRANSFER_CLASS_1"/>
    <property type="match status" value="1"/>
</dbReference>
<dbReference type="Gene3D" id="3.40.640.10">
    <property type="entry name" value="Type I PLP-dependent aspartate aminotransferase-like (Major domain)"/>
    <property type="match status" value="1"/>
</dbReference>
<comment type="subunit">
    <text evidence="3">Homodimer.</text>
</comment>
<dbReference type="GO" id="GO:0006520">
    <property type="term" value="P:amino acid metabolic process"/>
    <property type="evidence" value="ECO:0007669"/>
    <property type="project" value="InterPro"/>
</dbReference>
<dbReference type="FunFam" id="3.40.640.10:FF:000033">
    <property type="entry name" value="Aspartate aminotransferase"/>
    <property type="match status" value="1"/>
</dbReference>
<keyword evidence="6" id="KW-0663">Pyridoxal phosphate</keyword>
<dbReference type="PATRIC" id="fig|540747.5.peg.4001"/>
<evidence type="ECO:0000256" key="3">
    <source>
        <dbReference type="ARBA" id="ARBA00011738"/>
    </source>
</evidence>
<evidence type="ECO:0000256" key="6">
    <source>
        <dbReference type="ARBA" id="ARBA00022898"/>
    </source>
</evidence>
<evidence type="ECO:0000313" key="10">
    <source>
        <dbReference type="EMBL" id="KRS14988.1"/>
    </source>
</evidence>
<dbReference type="GO" id="GO:0004069">
    <property type="term" value="F:L-aspartate:2-oxoglutarate aminotransferase activity"/>
    <property type="evidence" value="ECO:0007669"/>
    <property type="project" value="UniProtKB-EC"/>
</dbReference>
<name>A0A0T5P1G0_9RHOB</name>
<dbReference type="CDD" id="cd00609">
    <property type="entry name" value="AAT_like"/>
    <property type="match status" value="1"/>
</dbReference>
<dbReference type="PANTHER" id="PTHR46383">
    <property type="entry name" value="ASPARTATE AMINOTRANSFERASE"/>
    <property type="match status" value="1"/>
</dbReference>
<protein>
    <recommendedName>
        <fullName evidence="8">Aminotransferase</fullName>
        <ecNumber evidence="8">2.6.1.-</ecNumber>
    </recommendedName>
</protein>
<dbReference type="SUPFAM" id="SSF53383">
    <property type="entry name" value="PLP-dependent transferases"/>
    <property type="match status" value="1"/>
</dbReference>
<evidence type="ECO:0000313" key="13">
    <source>
        <dbReference type="Proteomes" id="UP000325785"/>
    </source>
</evidence>
<dbReference type="AlphaFoldDB" id="A0A0T5P1G0"/>
<evidence type="ECO:0000313" key="12">
    <source>
        <dbReference type="Proteomes" id="UP000051401"/>
    </source>
</evidence>
<dbReference type="EMBL" id="LAXI01000030">
    <property type="protein sequence ID" value="KRS14988.1"/>
    <property type="molecule type" value="Genomic_DNA"/>
</dbReference>
<comment type="similarity">
    <text evidence="2 8">Belongs to the class-I pyridoxal-phosphate-dependent aminotransferase family.</text>
</comment>